<sequence length="391" mass="41876">MNRNNPGTDLVARRRWRGARRVLAVRLDNLGDVLMTTPALAAIKQSLPGAHLTLLCSKSGAAAVPHLADVDDAIVYDAPWVKGGGAPRSPEADLAMIERLREGCYDAAVIFTVYTQTALPAAMMCRLAGIPLRLAHCRENPYDLLSDWVADPDPLQGIRHEVERQLALVASVGLYTADDRMRFQCRPEDTAGLAVKLERLGVSPHERLVVVHPGATAASRRYPAPQFGQAAELVASGGDCRIVFSGGADEEALILTAQSQMQRPSLSLAGQLTLGEFAALLQRARLLMSNNSGPVHIAAALGTPVVDLYALTNPQHTPWRVAARVLNHDVPCRNCLKSVCPQGHHDCLRKVEPQDVAAAAFELLAEQDARDATTGAGCNLPPPATPSVAYA</sequence>
<proteinExistence type="predicted"/>
<evidence type="ECO:0000313" key="3">
    <source>
        <dbReference type="EMBL" id="AKJ30604.1"/>
    </source>
</evidence>
<protein>
    <submittedName>
        <fullName evidence="3">Glycosyl transferase</fullName>
    </submittedName>
</protein>
<dbReference type="OrthoDB" id="9797795at2"/>
<reference evidence="3 4" key="1">
    <citation type="submission" date="2015-05" db="EMBL/GenBank/DDBJ databases">
        <authorList>
            <person name="Tang B."/>
            <person name="Yu Y."/>
        </authorList>
    </citation>
    <scope>NUCLEOTIDE SEQUENCE [LARGE SCALE GENOMIC DNA]</scope>
    <source>
        <strain evidence="3 4">DSM 7029</strain>
    </source>
</reference>
<accession>A0A0G3BMD8</accession>
<evidence type="ECO:0000256" key="1">
    <source>
        <dbReference type="ARBA" id="ARBA00022676"/>
    </source>
</evidence>
<dbReference type="GO" id="GO:0005829">
    <property type="term" value="C:cytosol"/>
    <property type="evidence" value="ECO:0007669"/>
    <property type="project" value="TreeGrafter"/>
</dbReference>
<evidence type="ECO:0000256" key="2">
    <source>
        <dbReference type="ARBA" id="ARBA00022679"/>
    </source>
</evidence>
<dbReference type="PATRIC" id="fig|413882.6.peg.4083"/>
<dbReference type="AlphaFoldDB" id="A0A0G3BMD8"/>
<dbReference type="Proteomes" id="UP000035352">
    <property type="component" value="Chromosome"/>
</dbReference>
<name>A0A0G3BMD8_9BURK</name>
<organism evidence="3 4">
    <name type="scientific">Caldimonas brevitalea</name>
    <dbReference type="NCBI Taxonomy" id="413882"/>
    <lineage>
        <taxon>Bacteria</taxon>
        <taxon>Pseudomonadati</taxon>
        <taxon>Pseudomonadota</taxon>
        <taxon>Betaproteobacteria</taxon>
        <taxon>Burkholderiales</taxon>
        <taxon>Sphaerotilaceae</taxon>
        <taxon>Caldimonas</taxon>
    </lineage>
</organism>
<dbReference type="InterPro" id="IPR051199">
    <property type="entry name" value="LPS_LOS_Heptosyltrfase"/>
</dbReference>
<keyword evidence="4" id="KW-1185">Reference proteome</keyword>
<dbReference type="GO" id="GO:0009244">
    <property type="term" value="P:lipopolysaccharide core region biosynthetic process"/>
    <property type="evidence" value="ECO:0007669"/>
    <property type="project" value="TreeGrafter"/>
</dbReference>
<dbReference type="InterPro" id="IPR002201">
    <property type="entry name" value="Glyco_trans_9"/>
</dbReference>
<keyword evidence="1" id="KW-0328">Glycosyltransferase</keyword>
<dbReference type="Gene3D" id="3.40.50.2000">
    <property type="entry name" value="Glycogen Phosphorylase B"/>
    <property type="match status" value="2"/>
</dbReference>
<dbReference type="RefSeq" id="WP_047195939.1">
    <property type="nucleotide sequence ID" value="NZ_CP011371.1"/>
</dbReference>
<dbReference type="EMBL" id="CP011371">
    <property type="protein sequence ID" value="AKJ30604.1"/>
    <property type="molecule type" value="Genomic_DNA"/>
</dbReference>
<evidence type="ECO:0000313" key="4">
    <source>
        <dbReference type="Proteomes" id="UP000035352"/>
    </source>
</evidence>
<dbReference type="CDD" id="cd03789">
    <property type="entry name" value="GT9_LPS_heptosyltransferase"/>
    <property type="match status" value="1"/>
</dbReference>
<dbReference type="PANTHER" id="PTHR30160">
    <property type="entry name" value="TETRAACYLDISACCHARIDE 4'-KINASE-RELATED"/>
    <property type="match status" value="1"/>
</dbReference>
<keyword evidence="2 3" id="KW-0808">Transferase</keyword>
<dbReference type="STRING" id="413882.AAW51_3913"/>
<dbReference type="Pfam" id="PF01075">
    <property type="entry name" value="Glyco_transf_9"/>
    <property type="match status" value="1"/>
</dbReference>
<gene>
    <name evidence="3" type="ORF">AAW51_3913</name>
</gene>
<dbReference type="GO" id="GO:0008713">
    <property type="term" value="F:ADP-heptose-lipopolysaccharide heptosyltransferase activity"/>
    <property type="evidence" value="ECO:0007669"/>
    <property type="project" value="TreeGrafter"/>
</dbReference>
<dbReference type="SUPFAM" id="SSF53756">
    <property type="entry name" value="UDP-Glycosyltransferase/glycogen phosphorylase"/>
    <property type="match status" value="1"/>
</dbReference>
<dbReference type="KEGG" id="pbh:AAW51_3913"/>
<dbReference type="PANTHER" id="PTHR30160:SF1">
    <property type="entry name" value="LIPOPOLYSACCHARIDE 1,2-N-ACETYLGLUCOSAMINETRANSFERASE-RELATED"/>
    <property type="match status" value="1"/>
</dbReference>